<reference evidence="2 3" key="1">
    <citation type="submission" date="2021-05" db="EMBL/GenBank/DDBJ databases">
        <title>Genome Assembly of Synthetic Allotetraploid Brassica napus Reveals Homoeologous Exchanges between Subgenomes.</title>
        <authorList>
            <person name="Davis J.T."/>
        </authorList>
    </citation>
    <scope>NUCLEOTIDE SEQUENCE [LARGE SCALE GENOMIC DNA]</scope>
    <source>
        <strain evidence="3">cv. Da-Ae</strain>
        <tissue evidence="2">Seedling</tissue>
    </source>
</reference>
<accession>A0ABQ7YF92</accession>
<gene>
    <name evidence="2" type="ORF">HID58_073906</name>
</gene>
<proteinExistence type="predicted"/>
<sequence length="28" mass="3246">MVIPSSSPTSKERRERDARAWLSQKMVV</sequence>
<evidence type="ECO:0000313" key="2">
    <source>
        <dbReference type="EMBL" id="KAH0866884.1"/>
    </source>
</evidence>
<dbReference type="Proteomes" id="UP000824890">
    <property type="component" value="Unassembled WGS sequence"/>
</dbReference>
<evidence type="ECO:0000256" key="1">
    <source>
        <dbReference type="SAM" id="MobiDB-lite"/>
    </source>
</evidence>
<name>A0ABQ7YF92_BRANA</name>
<keyword evidence="3" id="KW-1185">Reference proteome</keyword>
<feature type="non-terminal residue" evidence="2">
    <location>
        <position position="28"/>
    </location>
</feature>
<organism evidence="2 3">
    <name type="scientific">Brassica napus</name>
    <name type="common">Rape</name>
    <dbReference type="NCBI Taxonomy" id="3708"/>
    <lineage>
        <taxon>Eukaryota</taxon>
        <taxon>Viridiplantae</taxon>
        <taxon>Streptophyta</taxon>
        <taxon>Embryophyta</taxon>
        <taxon>Tracheophyta</taxon>
        <taxon>Spermatophyta</taxon>
        <taxon>Magnoliopsida</taxon>
        <taxon>eudicotyledons</taxon>
        <taxon>Gunneridae</taxon>
        <taxon>Pentapetalae</taxon>
        <taxon>rosids</taxon>
        <taxon>malvids</taxon>
        <taxon>Brassicales</taxon>
        <taxon>Brassicaceae</taxon>
        <taxon>Brassiceae</taxon>
        <taxon>Brassica</taxon>
    </lineage>
</organism>
<feature type="compositionally biased region" description="Basic and acidic residues" evidence="1">
    <location>
        <begin position="10"/>
        <end position="19"/>
    </location>
</feature>
<dbReference type="EMBL" id="JAGKQM010000017">
    <property type="protein sequence ID" value="KAH0866884.1"/>
    <property type="molecule type" value="Genomic_DNA"/>
</dbReference>
<feature type="region of interest" description="Disordered" evidence="1">
    <location>
        <begin position="1"/>
        <end position="28"/>
    </location>
</feature>
<comment type="caution">
    <text evidence="2">The sequence shown here is derived from an EMBL/GenBank/DDBJ whole genome shotgun (WGS) entry which is preliminary data.</text>
</comment>
<evidence type="ECO:0000313" key="3">
    <source>
        <dbReference type="Proteomes" id="UP000824890"/>
    </source>
</evidence>
<protein>
    <submittedName>
        <fullName evidence="2">Uncharacterized protein</fullName>
    </submittedName>
</protein>